<evidence type="ECO:0000256" key="9">
    <source>
        <dbReference type="SAM" id="MobiDB-lite"/>
    </source>
</evidence>
<dbReference type="PANTHER" id="PTHR44215">
    <property type="entry name" value="WD REPEAT-CONTAINING PROTEIN 75"/>
    <property type="match status" value="1"/>
</dbReference>
<accession>A0A9N9M2R8</accession>
<dbReference type="GO" id="GO:0045943">
    <property type="term" value="P:positive regulation of transcription by RNA polymerase I"/>
    <property type="evidence" value="ECO:0007669"/>
    <property type="project" value="InterPro"/>
</dbReference>
<keyword evidence="5" id="KW-0677">Repeat</keyword>
<protein>
    <recommendedName>
        <fullName evidence="12">WD40 repeat-like protein</fullName>
    </recommendedName>
</protein>
<dbReference type="PROSITE" id="PS50294">
    <property type="entry name" value="WD_REPEATS_REGION"/>
    <property type="match status" value="1"/>
</dbReference>
<dbReference type="Proteomes" id="UP000701801">
    <property type="component" value="Unassembled WGS sequence"/>
</dbReference>
<evidence type="ECO:0000313" key="10">
    <source>
        <dbReference type="EMBL" id="CAG8983032.1"/>
    </source>
</evidence>
<reference evidence="10" key="1">
    <citation type="submission" date="2021-07" db="EMBL/GenBank/DDBJ databases">
        <authorList>
            <person name="Durling M."/>
        </authorList>
    </citation>
    <scope>NUCLEOTIDE SEQUENCE</scope>
</reference>
<comment type="caution">
    <text evidence="10">The sequence shown here is derived from an EMBL/GenBank/DDBJ whole genome shotgun (WGS) entry which is preliminary data.</text>
</comment>
<keyword evidence="7" id="KW-0539">Nucleus</keyword>
<evidence type="ECO:0000256" key="1">
    <source>
        <dbReference type="ARBA" id="ARBA00004604"/>
    </source>
</evidence>
<dbReference type="OrthoDB" id="4096at2759"/>
<keyword evidence="2" id="KW-0690">Ribosome biogenesis</keyword>
<proteinExistence type="predicted"/>
<feature type="repeat" description="WD" evidence="8">
    <location>
        <begin position="404"/>
        <end position="445"/>
    </location>
</feature>
<evidence type="ECO:0008006" key="12">
    <source>
        <dbReference type="Google" id="ProtNLM"/>
    </source>
</evidence>
<evidence type="ECO:0000313" key="11">
    <source>
        <dbReference type="Proteomes" id="UP000701801"/>
    </source>
</evidence>
<feature type="compositionally biased region" description="Polar residues" evidence="9">
    <location>
        <begin position="567"/>
        <end position="585"/>
    </location>
</feature>
<keyword evidence="3" id="KW-0698">rRNA processing</keyword>
<dbReference type="AlphaFoldDB" id="A0A9N9M2R8"/>
<dbReference type="InterPro" id="IPR036322">
    <property type="entry name" value="WD40_repeat_dom_sf"/>
</dbReference>
<feature type="region of interest" description="Disordered" evidence="9">
    <location>
        <begin position="567"/>
        <end position="591"/>
    </location>
</feature>
<dbReference type="PANTHER" id="PTHR44215:SF1">
    <property type="entry name" value="WD REPEAT-CONTAINING PROTEIN 75"/>
    <property type="match status" value="1"/>
</dbReference>
<evidence type="ECO:0000256" key="6">
    <source>
        <dbReference type="ARBA" id="ARBA00023163"/>
    </source>
</evidence>
<dbReference type="EMBL" id="CAJVRM010000706">
    <property type="protein sequence ID" value="CAG8983032.1"/>
    <property type="molecule type" value="Genomic_DNA"/>
</dbReference>
<organism evidence="10 11">
    <name type="scientific">Hymenoscyphus albidus</name>
    <dbReference type="NCBI Taxonomy" id="595503"/>
    <lineage>
        <taxon>Eukaryota</taxon>
        <taxon>Fungi</taxon>
        <taxon>Dikarya</taxon>
        <taxon>Ascomycota</taxon>
        <taxon>Pezizomycotina</taxon>
        <taxon>Leotiomycetes</taxon>
        <taxon>Helotiales</taxon>
        <taxon>Helotiaceae</taxon>
        <taxon>Hymenoscyphus</taxon>
    </lineage>
</organism>
<dbReference type="GO" id="GO:2000234">
    <property type="term" value="P:positive regulation of rRNA processing"/>
    <property type="evidence" value="ECO:0007669"/>
    <property type="project" value="TreeGrafter"/>
</dbReference>
<dbReference type="Pfam" id="PF23869">
    <property type="entry name" value="Beta-prop_WDR75_1st"/>
    <property type="match status" value="1"/>
</dbReference>
<gene>
    <name evidence="10" type="ORF">HYALB_00010159</name>
</gene>
<evidence type="ECO:0000256" key="7">
    <source>
        <dbReference type="ARBA" id="ARBA00023242"/>
    </source>
</evidence>
<keyword evidence="4 8" id="KW-0853">WD repeat</keyword>
<sequence>MFTPFSQDQQPCLRDKEKNIQPHDCLHQFSDNSMASVLKRKRGSLEVQDATKRTKSVLEAVKNPIQNIGAAAGWDKAFGPRNTTTTSLIKMEKVNGAAEDGDRNSQSPEAIDFDLMNAGDFDPDAVVVNKPKPWALSESIGGRMLNHEPVFSADEKNLILASRTTLHVYSTATSLLTRSIKLNIVEPLPETRIVSFSLSPTTPNLVWAAFSDGRIFKVDWTTGEGAEDSWRISSTGCIYMTVASMESAGRRRDIVFTTEIGKNDVWRVTANELTATEPMARTIYTCNSRISFIKTGYEGAVIAATSGNKIMLGNLRSANFGTVDKIRYEFRVFESADTICSLDLKVSKRPAAENPSHQLSRPIVDLVVGDVLGSIFVHDDLLANLHRLQDGKLPKGISITPRRLHWHRKAVHTVKWSLDGNYIISGGTETVLVIWQLDTGKQQFLPNMSATIQNITISPSGSSYAIQLADNSSLVLSTAELLPTTNISGIQASVLADENAPGSEIKRVCEESWEKPLVQRTPAVISPVSSSELFLAVGQTQEISRAKPLIIGSPFLQNFDLRSGHSSSRQALTRAHTTNKNTSPNAHRLSEPRVSHMKISYDGKWLATVDEWLPPARDLLHLGLSSDEAENERLKRREVFLKFWEYNEAIASWELISRIDAPHTVAPNSASPGRILDLAADPESSRFATIGQDGVVCIWSTKARKRDGVLVKNPAGKALRNWRCQHAISVGKLELPEELGKVYEPVTSGSVAFSDDGSVLAAGCSGQAGVLNFLDSQTGIIRHSQTNLFEGEIINMEFLGQDLIILANRLSVYDLVSNDIRLQIRLSSRLVDLSVEQKQEMVHLAVDKKSRTFAVALPTSYSGKKEDKTSLRHTSSELFVFQQDNPEPELQESLSTLVTALLPAGDFDGYLALDAAAEVRTAYKKGTQVVTNLAQSTSALQLEEGVEEPAEVPVPEIEGVVDDDDDSEMELAIRTTTKNEDDDDEDNDTPVVTQQELSEIFDIGPAFALLPIEEMFYQVAGLFSSKPHLVQSVS</sequence>
<dbReference type="SMART" id="SM00320">
    <property type="entry name" value="WD40"/>
    <property type="match status" value="3"/>
</dbReference>
<evidence type="ECO:0000256" key="4">
    <source>
        <dbReference type="ARBA" id="ARBA00022574"/>
    </source>
</evidence>
<evidence type="ECO:0000256" key="2">
    <source>
        <dbReference type="ARBA" id="ARBA00022517"/>
    </source>
</evidence>
<keyword evidence="11" id="KW-1185">Reference proteome</keyword>
<evidence type="ECO:0000256" key="5">
    <source>
        <dbReference type="ARBA" id="ARBA00022737"/>
    </source>
</evidence>
<dbReference type="SUPFAM" id="SSF50978">
    <property type="entry name" value="WD40 repeat-like"/>
    <property type="match status" value="1"/>
</dbReference>
<name>A0A9N9M2R8_9HELO</name>
<dbReference type="InterPro" id="IPR053826">
    <property type="entry name" value="WDR75"/>
</dbReference>
<dbReference type="GO" id="GO:0032040">
    <property type="term" value="C:small-subunit processome"/>
    <property type="evidence" value="ECO:0007669"/>
    <property type="project" value="InterPro"/>
</dbReference>
<dbReference type="InterPro" id="IPR001680">
    <property type="entry name" value="WD40_rpt"/>
</dbReference>
<dbReference type="PROSITE" id="PS50082">
    <property type="entry name" value="WD_REPEATS_2"/>
    <property type="match status" value="1"/>
</dbReference>
<evidence type="ECO:0000256" key="3">
    <source>
        <dbReference type="ARBA" id="ARBA00022552"/>
    </source>
</evidence>
<keyword evidence="6" id="KW-0804">Transcription</keyword>
<dbReference type="CDD" id="cd23952">
    <property type="entry name" value="Utp17_CTD"/>
    <property type="match status" value="1"/>
</dbReference>
<dbReference type="GO" id="GO:0003723">
    <property type="term" value="F:RNA binding"/>
    <property type="evidence" value="ECO:0007669"/>
    <property type="project" value="InterPro"/>
</dbReference>
<dbReference type="Gene3D" id="2.130.10.10">
    <property type="entry name" value="YVTN repeat-like/Quinoprotein amine dehydrogenase"/>
    <property type="match status" value="2"/>
</dbReference>
<evidence type="ECO:0000256" key="8">
    <source>
        <dbReference type="PROSITE-ProRule" id="PRU00221"/>
    </source>
</evidence>
<dbReference type="GO" id="GO:0006364">
    <property type="term" value="P:rRNA processing"/>
    <property type="evidence" value="ECO:0007669"/>
    <property type="project" value="UniProtKB-KW"/>
</dbReference>
<dbReference type="InterPro" id="IPR015943">
    <property type="entry name" value="WD40/YVTN_repeat-like_dom_sf"/>
</dbReference>
<comment type="subcellular location">
    <subcellularLocation>
        <location evidence="1">Nucleus</location>
        <location evidence="1">Nucleolus</location>
    </subcellularLocation>
</comment>